<keyword evidence="4" id="KW-0805">Transcription regulation</keyword>
<evidence type="ECO:0000256" key="4">
    <source>
        <dbReference type="ARBA" id="ARBA00023015"/>
    </source>
</evidence>
<dbReference type="InterPro" id="IPR011067">
    <property type="entry name" value="Plasmid_toxin/cell-grow_inhib"/>
</dbReference>
<name>A0ABT1VUW3_9PROT</name>
<proteinExistence type="inferred from homology"/>
<evidence type="ECO:0000256" key="5">
    <source>
        <dbReference type="ARBA" id="ARBA00023163"/>
    </source>
</evidence>
<keyword evidence="5" id="KW-0804">Transcription</keyword>
<keyword evidence="9" id="KW-1185">Reference proteome</keyword>
<accession>A0ABT1VUW3</accession>
<gene>
    <name evidence="8" type="ORF">NFI88_04650</name>
</gene>
<evidence type="ECO:0000313" key="8">
    <source>
        <dbReference type="EMBL" id="MCQ8240129.1"/>
    </source>
</evidence>
<comment type="similarity">
    <text evidence="1">Belongs to the CcdB toxin family.</text>
</comment>
<evidence type="ECO:0000256" key="2">
    <source>
        <dbReference type="ARBA" id="ARBA00015075"/>
    </source>
</evidence>
<dbReference type="EMBL" id="JAMZEJ010000003">
    <property type="protein sequence ID" value="MCQ8240129.1"/>
    <property type="molecule type" value="Genomic_DNA"/>
</dbReference>
<comment type="caution">
    <text evidence="8">The sequence shown here is derived from an EMBL/GenBank/DDBJ whole genome shotgun (WGS) entry which is preliminary data.</text>
</comment>
<dbReference type="Gene3D" id="2.30.30.110">
    <property type="match status" value="1"/>
</dbReference>
<evidence type="ECO:0000256" key="3">
    <source>
        <dbReference type="ARBA" id="ARBA00022491"/>
    </source>
</evidence>
<keyword evidence="3" id="KW-0678">Repressor</keyword>
<dbReference type="Proteomes" id="UP001524547">
    <property type="component" value="Unassembled WGS sequence"/>
</dbReference>
<evidence type="ECO:0000313" key="9">
    <source>
        <dbReference type="Proteomes" id="UP001524547"/>
    </source>
</evidence>
<dbReference type="InterPro" id="IPR002712">
    <property type="entry name" value="CcdB"/>
</dbReference>
<evidence type="ECO:0000256" key="6">
    <source>
        <dbReference type="ARBA" id="ARBA00029628"/>
    </source>
</evidence>
<dbReference type="Pfam" id="PF01845">
    <property type="entry name" value="CcdB"/>
    <property type="match status" value="1"/>
</dbReference>
<dbReference type="SUPFAM" id="SSF50118">
    <property type="entry name" value="Cell growth inhibitor/plasmid maintenance toxic component"/>
    <property type="match status" value="1"/>
</dbReference>
<dbReference type="RefSeq" id="WP_422918879.1">
    <property type="nucleotide sequence ID" value="NZ_JAMZEJ010000003.1"/>
</dbReference>
<evidence type="ECO:0000256" key="7">
    <source>
        <dbReference type="ARBA" id="ARBA00033135"/>
    </source>
</evidence>
<protein>
    <recommendedName>
        <fullName evidence="2">Toxin CcdB</fullName>
    </recommendedName>
    <alternativeName>
        <fullName evidence="7">Cytotoxic protein CcdB</fullName>
    </alternativeName>
    <alternativeName>
        <fullName evidence="6">Protein LetD</fullName>
    </alternativeName>
</protein>
<reference evidence="8 9" key="1">
    <citation type="submission" date="2022-06" db="EMBL/GenBank/DDBJ databases">
        <title>Rhizosaccharibacter gen. nov. sp. nov. KSS12, endophytic bacteria isolated from sugarcane.</title>
        <authorList>
            <person name="Pitiwittayakul N."/>
        </authorList>
    </citation>
    <scope>NUCLEOTIDE SEQUENCE [LARGE SCALE GENOMIC DNA]</scope>
    <source>
        <strain evidence="8 9">KSS12</strain>
    </source>
</reference>
<evidence type="ECO:0000256" key="1">
    <source>
        <dbReference type="ARBA" id="ARBA00005230"/>
    </source>
</evidence>
<sequence>MLPVGEGRYVLLTQAMATVPLRELRRPVSSLADEHDAVGKALDILLLGF</sequence>
<organism evidence="8 9">
    <name type="scientific">Rhizosaccharibacter radicis</name>
    <dbReference type="NCBI Taxonomy" id="2782605"/>
    <lineage>
        <taxon>Bacteria</taxon>
        <taxon>Pseudomonadati</taxon>
        <taxon>Pseudomonadota</taxon>
        <taxon>Alphaproteobacteria</taxon>
        <taxon>Acetobacterales</taxon>
        <taxon>Acetobacteraceae</taxon>
        <taxon>Rhizosaccharibacter</taxon>
    </lineage>
</organism>